<gene>
    <name evidence="3" type="ORF">DDW44_06300</name>
</gene>
<feature type="domain" description="FHA" evidence="2">
    <location>
        <begin position="258"/>
        <end position="309"/>
    </location>
</feature>
<dbReference type="KEGG" id="stir:DDW44_06300"/>
<evidence type="ECO:0000313" key="3">
    <source>
        <dbReference type="EMBL" id="AWI28445.1"/>
    </source>
</evidence>
<dbReference type="PROSITE" id="PS50006">
    <property type="entry name" value="FHA_DOMAIN"/>
    <property type="match status" value="1"/>
</dbReference>
<reference evidence="3 4" key="1">
    <citation type="submission" date="2018-05" db="EMBL/GenBank/DDBJ databases">
        <title>Complete genome sequence of sponge-derived Streptomyces sp. HNM0039.</title>
        <authorList>
            <person name="Huang X."/>
            <person name="Zhou S."/>
        </authorList>
    </citation>
    <scope>NUCLEOTIDE SEQUENCE [LARGE SCALE GENOMIC DNA]</scope>
    <source>
        <strain evidence="3 4">HNM0039</strain>
    </source>
</reference>
<name>A0A2S1SPX3_9ACTN</name>
<dbReference type="InterPro" id="IPR000253">
    <property type="entry name" value="FHA_dom"/>
</dbReference>
<dbReference type="OrthoDB" id="3971424at2"/>
<dbReference type="InterPro" id="IPR008984">
    <property type="entry name" value="SMAD_FHA_dom_sf"/>
</dbReference>
<dbReference type="Gene3D" id="2.60.200.20">
    <property type="match status" value="1"/>
</dbReference>
<dbReference type="SUPFAM" id="SSF49879">
    <property type="entry name" value="SMAD/FHA domain"/>
    <property type="match status" value="1"/>
</dbReference>
<proteinExistence type="predicted"/>
<organism evidence="3 4">
    <name type="scientific">Streptomyces tirandamycinicus</name>
    <dbReference type="NCBI Taxonomy" id="2174846"/>
    <lineage>
        <taxon>Bacteria</taxon>
        <taxon>Bacillati</taxon>
        <taxon>Actinomycetota</taxon>
        <taxon>Actinomycetes</taxon>
        <taxon>Kitasatosporales</taxon>
        <taxon>Streptomycetaceae</taxon>
        <taxon>Streptomyces</taxon>
    </lineage>
</organism>
<evidence type="ECO:0000259" key="2">
    <source>
        <dbReference type="PROSITE" id="PS50006"/>
    </source>
</evidence>
<dbReference type="AlphaFoldDB" id="A0A2S1SPX3"/>
<protein>
    <recommendedName>
        <fullName evidence="2">FHA domain-containing protein</fullName>
    </recommendedName>
</protein>
<evidence type="ECO:0000256" key="1">
    <source>
        <dbReference type="ARBA" id="ARBA00022553"/>
    </source>
</evidence>
<accession>A0A2S1SPX3</accession>
<dbReference type="EMBL" id="CP029188">
    <property type="protein sequence ID" value="AWI28445.1"/>
    <property type="molecule type" value="Genomic_DNA"/>
</dbReference>
<keyword evidence="4" id="KW-1185">Reference proteome</keyword>
<keyword evidence="1" id="KW-0597">Phosphoprotein</keyword>
<dbReference type="CDD" id="cd00060">
    <property type="entry name" value="FHA"/>
    <property type="match status" value="1"/>
</dbReference>
<sequence length="381" mass="41398">MERNLAASADRADYLVDLSNIARQTSIGGPGDRSLHRLRLVLQGLVRLTGDPSVSVYLIADSSLLGGQKHFTDPAEARLLRRWVTAGLVEEVADADDRVLEIAGMTGIQVITGDYYVDHRPDHPWIQGNTWQFLKPEPGRKGSVRLVPLDMGVRTQAEISRKMELSALKKQGLLTSARKPLTDVVTRAWRCPEARCSLYSVRSGGRVLLPRMRRGVPTCELHGTPLLDDGPRPGAAQLKAVIDGTCAARYTLDEGSQTGIGRNPGEGGIALHGLLTAETAARVSRRHVVVQVKGGSVVVRDTSTYGTRMRSAGKRGELGAWEQLPPETNRPFRPGDELELASGVVLTRSGRRFPAELADAWRAEAVRTPLPTAAVAVTRLH</sequence>
<dbReference type="RefSeq" id="WP_108905811.1">
    <property type="nucleotide sequence ID" value="NZ_CP029188.1"/>
</dbReference>
<dbReference type="Proteomes" id="UP000244900">
    <property type="component" value="Chromosome"/>
</dbReference>
<evidence type="ECO:0000313" key="4">
    <source>
        <dbReference type="Proteomes" id="UP000244900"/>
    </source>
</evidence>